<organism evidence="2 3">
    <name type="scientific">Ornithinibacillus halophilus</name>
    <dbReference type="NCBI Taxonomy" id="930117"/>
    <lineage>
        <taxon>Bacteria</taxon>
        <taxon>Bacillati</taxon>
        <taxon>Bacillota</taxon>
        <taxon>Bacilli</taxon>
        <taxon>Bacillales</taxon>
        <taxon>Bacillaceae</taxon>
        <taxon>Ornithinibacillus</taxon>
    </lineage>
</organism>
<dbReference type="EMBL" id="FQVW01000052">
    <property type="protein sequence ID" value="SHG70486.1"/>
    <property type="molecule type" value="Genomic_DNA"/>
</dbReference>
<protein>
    <recommendedName>
        <fullName evidence="4">Cytochrome C and Quinol oxidase polypeptide I</fullName>
    </recommendedName>
</protein>
<evidence type="ECO:0008006" key="4">
    <source>
        <dbReference type="Google" id="ProtNLM"/>
    </source>
</evidence>
<proteinExistence type="predicted"/>
<sequence length="126" mass="13533">MGNMLIKISVIYFAIGVLLGLYMSMAHNYTLTGVHVHINLLGWMSLGMIGILYNIYPSLAETALAKIHFWVHNIGLPVMMGGLALALSGAGDIFLTFVAIGGTVTVLAILLFVINVLMNLDSARKA</sequence>
<dbReference type="OrthoDB" id="9808748at2"/>
<keyword evidence="1" id="KW-0812">Transmembrane</keyword>
<reference evidence="2 3" key="1">
    <citation type="submission" date="2016-11" db="EMBL/GenBank/DDBJ databases">
        <authorList>
            <person name="Jaros S."/>
            <person name="Januszkiewicz K."/>
            <person name="Wedrychowicz H."/>
        </authorList>
    </citation>
    <scope>NUCLEOTIDE SEQUENCE [LARGE SCALE GENOMIC DNA]</scope>
    <source>
        <strain evidence="2 3">IBRC-M 10683</strain>
    </source>
</reference>
<keyword evidence="1" id="KW-1133">Transmembrane helix</keyword>
<dbReference type="Proteomes" id="UP000183988">
    <property type="component" value="Unassembled WGS sequence"/>
</dbReference>
<name>A0A1M5LZS0_9BACI</name>
<dbReference type="SUPFAM" id="SSF81442">
    <property type="entry name" value="Cytochrome c oxidase subunit I-like"/>
    <property type="match status" value="1"/>
</dbReference>
<feature type="transmembrane region" description="Helical" evidence="1">
    <location>
        <begin position="36"/>
        <end position="55"/>
    </location>
</feature>
<dbReference type="AlphaFoldDB" id="A0A1M5LZS0"/>
<keyword evidence="1" id="KW-0472">Membrane</keyword>
<gene>
    <name evidence="2" type="ORF">SAMN05216225_105217</name>
</gene>
<feature type="transmembrane region" description="Helical" evidence="1">
    <location>
        <begin position="93"/>
        <end position="118"/>
    </location>
</feature>
<evidence type="ECO:0000313" key="3">
    <source>
        <dbReference type="Proteomes" id="UP000183988"/>
    </source>
</evidence>
<keyword evidence="3" id="KW-1185">Reference proteome</keyword>
<feature type="transmembrane region" description="Helical" evidence="1">
    <location>
        <begin position="67"/>
        <end position="87"/>
    </location>
</feature>
<accession>A0A1M5LZS0</accession>
<evidence type="ECO:0000313" key="2">
    <source>
        <dbReference type="EMBL" id="SHG70486.1"/>
    </source>
</evidence>
<dbReference type="InterPro" id="IPR036927">
    <property type="entry name" value="Cyt_c_oxase-like_su1_sf"/>
</dbReference>
<evidence type="ECO:0000256" key="1">
    <source>
        <dbReference type="SAM" id="Phobius"/>
    </source>
</evidence>
<dbReference type="RefSeq" id="WP_072891746.1">
    <property type="nucleotide sequence ID" value="NZ_FQVW01000052.1"/>
</dbReference>
<dbReference type="Gene3D" id="1.20.210.10">
    <property type="entry name" value="Cytochrome c oxidase-like, subunit I domain"/>
    <property type="match status" value="1"/>
</dbReference>
<dbReference type="STRING" id="930117.SAMN05216225_105217"/>